<organism evidence="1 2">
    <name type="scientific">Panagrolaimus sp. ES5</name>
    <dbReference type="NCBI Taxonomy" id="591445"/>
    <lineage>
        <taxon>Eukaryota</taxon>
        <taxon>Metazoa</taxon>
        <taxon>Ecdysozoa</taxon>
        <taxon>Nematoda</taxon>
        <taxon>Chromadorea</taxon>
        <taxon>Rhabditida</taxon>
        <taxon>Tylenchina</taxon>
        <taxon>Panagrolaimomorpha</taxon>
        <taxon>Panagrolaimoidea</taxon>
        <taxon>Panagrolaimidae</taxon>
        <taxon>Panagrolaimus</taxon>
    </lineage>
</organism>
<proteinExistence type="predicted"/>
<evidence type="ECO:0000313" key="1">
    <source>
        <dbReference type="Proteomes" id="UP000887579"/>
    </source>
</evidence>
<accession>A0AC34GI25</accession>
<dbReference type="WBParaSite" id="ES5_v2.g29343.t1">
    <property type="protein sequence ID" value="ES5_v2.g29343.t1"/>
    <property type="gene ID" value="ES5_v2.g29343"/>
</dbReference>
<reference evidence="2" key="1">
    <citation type="submission" date="2022-11" db="UniProtKB">
        <authorList>
            <consortium name="WormBaseParasite"/>
        </authorList>
    </citation>
    <scope>IDENTIFICATION</scope>
</reference>
<evidence type="ECO:0000313" key="2">
    <source>
        <dbReference type="WBParaSite" id="ES5_v2.g29343.t1"/>
    </source>
</evidence>
<sequence length="122" mass="13631">MILRIFFGIFLFSSSTFAWFYGRPDPGSTTQGGVWPLPWSINYSNNDSYAINPSTFQFNSWQSGCSIIDKALQRYKKLAFPGYSNSSSAVQYSTKANSIVSVTVTVKKGCNNDYPQFGMDES</sequence>
<dbReference type="Proteomes" id="UP000887579">
    <property type="component" value="Unplaced"/>
</dbReference>
<name>A0AC34GI25_9BILA</name>
<protein>
    <submittedName>
        <fullName evidence="2">Uncharacterized protein</fullName>
    </submittedName>
</protein>